<evidence type="ECO:0000256" key="4">
    <source>
        <dbReference type="ARBA" id="ARBA00022723"/>
    </source>
</evidence>
<feature type="site" description="Interaction with target DNA" evidence="10">
    <location>
        <position position="82"/>
    </location>
</feature>
<dbReference type="GO" id="GO:0043737">
    <property type="term" value="F:deoxyribonuclease V activity"/>
    <property type="evidence" value="ECO:0007669"/>
    <property type="project" value="UniProtKB-UniRule"/>
</dbReference>
<keyword evidence="2 10" id="KW-0963">Cytoplasm</keyword>
<dbReference type="Proteomes" id="UP000655287">
    <property type="component" value="Unassembled WGS sequence"/>
</dbReference>
<comment type="similarity">
    <text evidence="10">Belongs to the endonuclease V family.</text>
</comment>
<dbReference type="Pfam" id="PF04493">
    <property type="entry name" value="Endonuclease_5"/>
    <property type="match status" value="1"/>
</dbReference>
<organism evidence="11 12">
    <name type="scientific">Sphaerisporangium rufum</name>
    <dbReference type="NCBI Taxonomy" id="1381558"/>
    <lineage>
        <taxon>Bacteria</taxon>
        <taxon>Bacillati</taxon>
        <taxon>Actinomycetota</taxon>
        <taxon>Actinomycetes</taxon>
        <taxon>Streptosporangiales</taxon>
        <taxon>Streptosporangiaceae</taxon>
        <taxon>Sphaerisporangium</taxon>
    </lineage>
</organism>
<comment type="subcellular location">
    <subcellularLocation>
        <location evidence="1 10">Cytoplasm</location>
    </subcellularLocation>
</comment>
<keyword evidence="7 10" id="KW-0378">Hydrolase</keyword>
<evidence type="ECO:0000256" key="3">
    <source>
        <dbReference type="ARBA" id="ARBA00022722"/>
    </source>
</evidence>
<comment type="function">
    <text evidence="10">DNA repair enzyme involved in the repair of deaminated bases. Selectively cleaves double-stranded DNA at the second phosphodiester bond 3' to a deoxyinosine leaving behind the intact lesion on the nicked DNA.</text>
</comment>
<dbReference type="GO" id="GO:0005737">
    <property type="term" value="C:cytoplasm"/>
    <property type="evidence" value="ECO:0007669"/>
    <property type="project" value="UniProtKB-SubCell"/>
</dbReference>
<evidence type="ECO:0000256" key="5">
    <source>
        <dbReference type="ARBA" id="ARBA00022759"/>
    </source>
</evidence>
<dbReference type="EC" id="3.1.21.7" evidence="10"/>
<dbReference type="PANTHER" id="PTHR28511:SF1">
    <property type="entry name" value="ENDONUCLEASE V"/>
    <property type="match status" value="1"/>
</dbReference>
<keyword evidence="3 10" id="KW-0540">Nuclease</keyword>
<evidence type="ECO:0000256" key="10">
    <source>
        <dbReference type="HAMAP-Rule" id="MF_00801"/>
    </source>
</evidence>
<keyword evidence="5 10" id="KW-0255">Endonuclease</keyword>
<dbReference type="NCBIfam" id="NF008629">
    <property type="entry name" value="PRK11617.1"/>
    <property type="match status" value="1"/>
</dbReference>
<dbReference type="AlphaFoldDB" id="A0A919R4A0"/>
<evidence type="ECO:0000256" key="9">
    <source>
        <dbReference type="ARBA" id="ARBA00023204"/>
    </source>
</evidence>
<dbReference type="InterPro" id="IPR007581">
    <property type="entry name" value="Endonuclease-V"/>
</dbReference>
<comment type="caution">
    <text evidence="11">The sequence shown here is derived from an EMBL/GenBank/DDBJ whole genome shotgun (WGS) entry which is preliminary data.</text>
</comment>
<feature type="binding site" evidence="10">
    <location>
        <position position="112"/>
    </location>
    <ligand>
        <name>Mg(2+)</name>
        <dbReference type="ChEBI" id="CHEBI:18420"/>
    </ligand>
</feature>
<dbReference type="PANTHER" id="PTHR28511">
    <property type="entry name" value="ENDONUCLEASE V"/>
    <property type="match status" value="1"/>
</dbReference>
<reference evidence="11" key="1">
    <citation type="submission" date="2021-01" db="EMBL/GenBank/DDBJ databases">
        <title>Whole genome shotgun sequence of Sphaerisporangium rufum NBRC 109079.</title>
        <authorList>
            <person name="Komaki H."/>
            <person name="Tamura T."/>
        </authorList>
    </citation>
    <scope>NUCLEOTIDE SEQUENCE</scope>
    <source>
        <strain evidence="11">NBRC 109079</strain>
    </source>
</reference>
<protein>
    <recommendedName>
        <fullName evidence="10">Endonuclease V</fullName>
        <ecNumber evidence="10">3.1.21.7</ecNumber>
    </recommendedName>
    <alternativeName>
        <fullName evidence="10">Deoxyinosine 3'endonuclease</fullName>
    </alternativeName>
    <alternativeName>
        <fullName evidence="10">Deoxyribonuclease V</fullName>
        <shortName evidence="10">DNase V</shortName>
    </alternativeName>
</protein>
<evidence type="ECO:0000313" key="11">
    <source>
        <dbReference type="EMBL" id="GII79419.1"/>
    </source>
</evidence>
<evidence type="ECO:0000256" key="8">
    <source>
        <dbReference type="ARBA" id="ARBA00022842"/>
    </source>
</evidence>
<proteinExistence type="inferred from homology"/>
<dbReference type="GO" id="GO:0003727">
    <property type="term" value="F:single-stranded RNA binding"/>
    <property type="evidence" value="ECO:0007669"/>
    <property type="project" value="TreeGrafter"/>
</dbReference>
<dbReference type="Gene3D" id="3.30.2170.10">
    <property type="entry name" value="archaeoglobus fulgidus dsm 4304 superfamily"/>
    <property type="match status" value="1"/>
</dbReference>
<evidence type="ECO:0000256" key="1">
    <source>
        <dbReference type="ARBA" id="ARBA00004496"/>
    </source>
</evidence>
<evidence type="ECO:0000256" key="2">
    <source>
        <dbReference type="ARBA" id="ARBA00022490"/>
    </source>
</evidence>
<evidence type="ECO:0000256" key="6">
    <source>
        <dbReference type="ARBA" id="ARBA00022763"/>
    </source>
</evidence>
<dbReference type="GO" id="GO:0006281">
    <property type="term" value="P:DNA repair"/>
    <property type="evidence" value="ECO:0007669"/>
    <property type="project" value="UniProtKB-UniRule"/>
</dbReference>
<dbReference type="EMBL" id="BOOU01000058">
    <property type="protein sequence ID" value="GII79419.1"/>
    <property type="molecule type" value="Genomic_DNA"/>
</dbReference>
<keyword evidence="9 10" id="KW-0234">DNA repair</keyword>
<feature type="binding site" evidence="10">
    <location>
        <position position="44"/>
    </location>
    <ligand>
        <name>Mg(2+)</name>
        <dbReference type="ChEBI" id="CHEBI:18420"/>
    </ligand>
</feature>
<name>A0A919R4A0_9ACTN</name>
<sequence>MQVRRLHDWPATVAEAEAIQQRFRPLVELDEPGPDQVELVAGLDVAYSAGDERVTAAVVVLRVPALEVVERVVVSRPVRFPYVPGLFAFRELPALVEALEKLSTTPELLICDGYGLAHPRRFGLACHLGVLAGLPTIGVAKTAFIGTYQTPAPERGSWSPIMDGDEVVGRSLRTRSDVKPVFVSQGHRVGLDNACRHVLRLTPAYRLPEPIRQADHLSRTGQDA</sequence>
<dbReference type="FunFam" id="3.30.2170.10:FF:000007">
    <property type="entry name" value="Endonuclease V"/>
    <property type="match status" value="1"/>
</dbReference>
<accession>A0A919R4A0</accession>
<dbReference type="CDD" id="cd06559">
    <property type="entry name" value="Endonuclease_V"/>
    <property type="match status" value="1"/>
</dbReference>
<evidence type="ECO:0000313" key="12">
    <source>
        <dbReference type="Proteomes" id="UP000655287"/>
    </source>
</evidence>
<comment type="catalytic activity">
    <reaction evidence="10">
        <text>Endonucleolytic cleavage at apurinic or apyrimidinic sites to products with a 5'-phosphate.</text>
        <dbReference type="EC" id="3.1.21.7"/>
    </reaction>
</comment>
<dbReference type="RefSeq" id="WP_203989388.1">
    <property type="nucleotide sequence ID" value="NZ_BOOU01000058.1"/>
</dbReference>
<keyword evidence="12" id="KW-1185">Reference proteome</keyword>
<keyword evidence="4 10" id="KW-0479">Metal-binding</keyword>
<keyword evidence="6 10" id="KW-0227">DNA damage</keyword>
<gene>
    <name evidence="10 11" type="primary">nfi</name>
    <name evidence="11" type="ORF">Sru01_44010</name>
</gene>
<evidence type="ECO:0000256" key="7">
    <source>
        <dbReference type="ARBA" id="ARBA00022801"/>
    </source>
</evidence>
<keyword evidence="8 10" id="KW-0460">Magnesium</keyword>
<comment type="cofactor">
    <cofactor evidence="10">
        <name>Mg(2+)</name>
        <dbReference type="ChEBI" id="CHEBI:18420"/>
    </cofactor>
</comment>
<dbReference type="GO" id="GO:0016891">
    <property type="term" value="F:RNA endonuclease activity producing 5'-phosphomonoesters, hydrolytic mechanism"/>
    <property type="evidence" value="ECO:0007669"/>
    <property type="project" value="TreeGrafter"/>
</dbReference>
<dbReference type="GO" id="GO:0000287">
    <property type="term" value="F:magnesium ion binding"/>
    <property type="evidence" value="ECO:0007669"/>
    <property type="project" value="UniProtKB-UniRule"/>
</dbReference>
<dbReference type="HAMAP" id="MF_00801">
    <property type="entry name" value="Endonuclease_5"/>
    <property type="match status" value="1"/>
</dbReference>